<keyword evidence="2" id="KW-1185">Reference proteome</keyword>
<evidence type="ECO:0000313" key="1">
    <source>
        <dbReference type="EMBL" id="AIS17377.1"/>
    </source>
</evidence>
<proteinExistence type="predicted"/>
<dbReference type="RefSeq" id="WP_043188623.1">
    <property type="nucleotide sequence ID" value="NZ_CP009533.1"/>
</dbReference>
<accession>A0A089YSP4</accession>
<evidence type="ECO:0000313" key="2">
    <source>
        <dbReference type="Proteomes" id="UP000029499"/>
    </source>
</evidence>
<dbReference type="STRING" id="216142.LT40_08180"/>
<dbReference type="EMBL" id="CP009533">
    <property type="protein sequence ID" value="AIS17377.1"/>
    <property type="molecule type" value="Genomic_DNA"/>
</dbReference>
<dbReference type="InterPro" id="IPR018669">
    <property type="entry name" value="Toxin_HigB"/>
</dbReference>
<dbReference type="GO" id="GO:0110001">
    <property type="term" value="C:toxin-antitoxin complex"/>
    <property type="evidence" value="ECO:0007669"/>
    <property type="project" value="InterPro"/>
</dbReference>
<dbReference type="HOGENOM" id="CLU_153067_1_0_6"/>
<gene>
    <name evidence="1" type="ORF">LT40_08180</name>
</gene>
<name>A0A089YSP4_9PSED</name>
<sequence>MDVLKRDRFDEACRRHPTCSNALKTCYRVLCALEPENYNDLGAALGNRLDLFKPRSEAGWVVIDIGGNKLRLIAGINYERQKLYVEHIYTHAEYDVADDWYARNSQGVKP</sequence>
<dbReference type="GO" id="GO:0003723">
    <property type="term" value="F:RNA binding"/>
    <property type="evidence" value="ECO:0007669"/>
    <property type="project" value="InterPro"/>
</dbReference>
<dbReference type="Pfam" id="PF09907">
    <property type="entry name" value="HigB_toxin"/>
    <property type="match status" value="1"/>
</dbReference>
<dbReference type="Proteomes" id="UP000029499">
    <property type="component" value="Chromosome"/>
</dbReference>
<protein>
    <submittedName>
        <fullName evidence="1">Toxin-antitoxin toxin family protein</fullName>
    </submittedName>
</protein>
<dbReference type="eggNOG" id="COG4680">
    <property type="taxonomic scope" value="Bacteria"/>
</dbReference>
<organism evidence="1 2">
    <name type="scientific">Pseudomonas rhizosphaerae</name>
    <dbReference type="NCBI Taxonomy" id="216142"/>
    <lineage>
        <taxon>Bacteria</taxon>
        <taxon>Pseudomonadati</taxon>
        <taxon>Pseudomonadota</taxon>
        <taxon>Gammaproteobacteria</taxon>
        <taxon>Pseudomonadales</taxon>
        <taxon>Pseudomonadaceae</taxon>
        <taxon>Pseudomonas</taxon>
    </lineage>
</organism>
<dbReference type="OrthoDB" id="9799912at2"/>
<reference evidence="1 2" key="1">
    <citation type="journal article" date="2015" name="J. Biotechnol.">
        <title>Complete genome sequence of Pseudomonas rhizosphaerae IH5T (=DSM 16299T), a phosphate-solubilizing rhizobacterium for bacterial biofertilizer.</title>
        <authorList>
            <person name="Kwak Y."/>
            <person name="Jung B.K."/>
            <person name="Shin J.H."/>
        </authorList>
    </citation>
    <scope>NUCLEOTIDE SEQUENCE [LARGE SCALE GENOMIC DNA]</scope>
    <source>
        <strain evidence="1">DSM 16299</strain>
    </source>
</reference>
<dbReference type="KEGG" id="prh:LT40_08180"/>
<dbReference type="AlphaFoldDB" id="A0A089YSP4"/>
<dbReference type="GO" id="GO:0004519">
    <property type="term" value="F:endonuclease activity"/>
    <property type="evidence" value="ECO:0007669"/>
    <property type="project" value="InterPro"/>
</dbReference>